<dbReference type="SUPFAM" id="SSF52540">
    <property type="entry name" value="P-loop containing nucleoside triphosphate hydrolases"/>
    <property type="match status" value="1"/>
</dbReference>
<accession>A0ABR3GAC8</accession>
<dbReference type="Proteomes" id="UP001447188">
    <property type="component" value="Unassembled WGS sequence"/>
</dbReference>
<keyword evidence="2" id="KW-0677">Repeat</keyword>
<evidence type="ECO:0000256" key="1">
    <source>
        <dbReference type="ARBA" id="ARBA00007920"/>
    </source>
</evidence>
<sequence length="1493" mass="167098">MESSSSRIVIDLTGAPPEAPENRGESMRLKRKHDEDAARDEESKRSRVAGEDSGQIDNRAGKGQCLRIQNVPLAWSKDELLACLQTAHTSLNNLDAGALELYPACSSSPSQTALLNTKEPLAYFESLKLKQPKYIPVNDPALRNACLEVDSHFAALTPLNTPEGNIIADIIAVTGLAGHPYGSWRNRATRAMWLQDFLPNETDCKNFRILTYGYNTQLIGGDTVDDTFLDYGRDFIQQLENARVSDEERRRHIIFIGHSLGGIMVLKALAQAKNKHHHKDILESTKAILFFGTPHAGLETSQLINMVSDMSGVEEPSSRLKLLQHLTCNSEFLLDLRDELTEIWGALQVFSFYETKKTQRSDKRFGKEVKLVQVFSALLHLPQERQIPVSRNHSDMVKFGSAGDKDYRTVVTCIKRIVTLCGKKRAEIMRWISDIPFQDHHAFERKKRHQDTGYWLMENEKYRTWRSLSSSMIWLRGDAGSGKTILASKIIDEFKLSTKQHWPSTKQEALAYFYCNYREEARRDPTLIFRTLVKQLCLVDRKKIGGLPEPVLSIYWKQDDGSGPPDLNRSTDLIVKLSARFSQTTIIIDALDECNRETRIDLFRMLKNILNSTTHIRIFLTGRCDGDIHQMLDGFPSHYIEARDNTRDIKTFINAEIERCYQERQILDLELKSEIISALVNGANGMFIWVHFQILAICATGRVRDTLATLPWGMDKTYHQILERIAGLEGLRTPGTAHTILMWILCAKENRSLAMITEVLSIKPGENVRDSEKWTLSMILNICQNLVVYDGGLDTFRFAHFSVQEFLERQPELNKETAHTCIAEVCLTALLYHFDESTALERWDSPVPFDLHGLDMYATWYWGTHLNLASGESEILKGLWKAFLQPSSAYTSWGSGMTQSTDDPGEFMDDDGGIVTPIWIACFFKLYDVLKFLLENGAKPSGMNSYLKTPLSIAAECGFTGGVQLLIGVPGIDLNPLDQDTRTPVNNAARRGHEKALQLLLEASGVDLNTPDNQGRTPVNNAAYEGHEKVVQLLLEASGVDLNTPDINGRTPVNNAVCRGGEKVLQLLLEAPGVYLNTVDKHGRTPINNAAYYGREKLLQLLLEASGVDLNTPDGDGCTPVNNAVCRGGEKVLQLLLEASGVDLNTVDIHGRTPINNAAYSGREKLLQLLLEASLDLNTPDKYGRTPVNNAARRGHEKVLQLLLVASVDLNTPDINGRTPVSNAARQGHEKVLQLLLEASVDLNTLDKYGRTPMNNAAFGGHEKVLQLLLEASGVDLNTPDIDGCTPLWNSTWLGYEMIARGLLERGGVDLNSRDGGGMTPLSVAVLHNRQEVVQILVNRDGVNLNSRDQYGQTPLSYAAYTGYERVMELLLQNDQVDLNSQDQTARTPLFLAAQFNRLTVMRMLLDKEGVIFDCPDIYGQTPLLYAAGHGYVEVVQMLLDTRRVNVNSRDNHGKDSIYWASWGGHDRIVAMLQEHAPRSSAIMTTRVDNYHC</sequence>
<dbReference type="SUPFAM" id="SSF53474">
    <property type="entry name" value="alpha/beta-Hydrolases"/>
    <property type="match status" value="1"/>
</dbReference>
<dbReference type="EMBL" id="JBBBZM010000144">
    <property type="protein sequence ID" value="KAL0632916.1"/>
    <property type="molecule type" value="Genomic_DNA"/>
</dbReference>
<evidence type="ECO:0000256" key="4">
    <source>
        <dbReference type="PROSITE-ProRule" id="PRU00023"/>
    </source>
</evidence>
<keyword evidence="3 4" id="KW-0040">ANK repeat</keyword>
<feature type="repeat" description="ANK" evidence="4">
    <location>
        <begin position="1351"/>
        <end position="1374"/>
    </location>
</feature>
<dbReference type="InterPro" id="IPR007751">
    <property type="entry name" value="DUF676_lipase-like"/>
</dbReference>
<dbReference type="PANTHER" id="PTHR24198">
    <property type="entry name" value="ANKYRIN REPEAT AND PROTEIN KINASE DOMAIN-CONTAINING PROTEIN"/>
    <property type="match status" value="1"/>
</dbReference>
<evidence type="ECO:0000313" key="8">
    <source>
        <dbReference type="Proteomes" id="UP001447188"/>
    </source>
</evidence>
<feature type="repeat" description="ANK" evidence="4">
    <location>
        <begin position="980"/>
        <end position="1013"/>
    </location>
</feature>
<dbReference type="InterPro" id="IPR007111">
    <property type="entry name" value="NACHT_NTPase"/>
</dbReference>
<feature type="compositionally biased region" description="Basic and acidic residues" evidence="5">
    <location>
        <begin position="20"/>
        <end position="50"/>
    </location>
</feature>
<feature type="repeat" description="ANK" evidence="4">
    <location>
        <begin position="1183"/>
        <end position="1215"/>
    </location>
</feature>
<evidence type="ECO:0000256" key="3">
    <source>
        <dbReference type="ARBA" id="ARBA00023043"/>
    </source>
</evidence>
<feature type="repeat" description="ANK" evidence="4">
    <location>
        <begin position="1216"/>
        <end position="1248"/>
    </location>
</feature>
<dbReference type="Gene3D" id="3.40.50.1820">
    <property type="entry name" value="alpha/beta hydrolase"/>
    <property type="match status" value="1"/>
</dbReference>
<dbReference type="SUPFAM" id="SSF48403">
    <property type="entry name" value="Ankyrin repeat"/>
    <property type="match status" value="2"/>
</dbReference>
<comment type="similarity">
    <text evidence="1">Belongs to the putative lipase ROG1 family.</text>
</comment>
<feature type="repeat" description="ANK" evidence="4">
    <location>
        <begin position="1150"/>
        <end position="1182"/>
    </location>
</feature>
<feature type="repeat" description="ANK" evidence="4">
    <location>
        <begin position="1249"/>
        <end position="1282"/>
    </location>
</feature>
<dbReference type="Gene3D" id="3.40.50.300">
    <property type="entry name" value="P-loop containing nucleotide triphosphate hydrolases"/>
    <property type="match status" value="1"/>
</dbReference>
<feature type="region of interest" description="Disordered" evidence="5">
    <location>
        <begin position="1"/>
        <end position="56"/>
    </location>
</feature>
<feature type="repeat" description="ANK" evidence="4">
    <location>
        <begin position="1317"/>
        <end position="1350"/>
    </location>
</feature>
<feature type="repeat" description="ANK" evidence="4">
    <location>
        <begin position="1082"/>
        <end position="1115"/>
    </location>
</feature>
<dbReference type="PROSITE" id="PS50297">
    <property type="entry name" value="ANK_REP_REGION"/>
    <property type="match status" value="6"/>
</dbReference>
<dbReference type="Pfam" id="PF12796">
    <property type="entry name" value="Ank_2"/>
    <property type="match status" value="5"/>
</dbReference>
<evidence type="ECO:0000313" key="7">
    <source>
        <dbReference type="EMBL" id="KAL0632916.1"/>
    </source>
</evidence>
<dbReference type="InterPro" id="IPR029058">
    <property type="entry name" value="AB_hydrolase_fold"/>
</dbReference>
<proteinExistence type="inferred from homology"/>
<evidence type="ECO:0000256" key="5">
    <source>
        <dbReference type="SAM" id="MobiDB-lite"/>
    </source>
</evidence>
<dbReference type="Pfam" id="PF24883">
    <property type="entry name" value="NPHP3_N"/>
    <property type="match status" value="1"/>
</dbReference>
<gene>
    <name evidence="7" type="ORF">Q9L58_008198</name>
</gene>
<evidence type="ECO:0000256" key="2">
    <source>
        <dbReference type="ARBA" id="ARBA00022737"/>
    </source>
</evidence>
<evidence type="ECO:0000259" key="6">
    <source>
        <dbReference type="PROSITE" id="PS50837"/>
    </source>
</evidence>
<dbReference type="PANTHER" id="PTHR24198:SF165">
    <property type="entry name" value="ANKYRIN REPEAT-CONTAINING PROTEIN-RELATED"/>
    <property type="match status" value="1"/>
</dbReference>
<feature type="repeat" description="ANK" evidence="4">
    <location>
        <begin position="1419"/>
        <end position="1452"/>
    </location>
</feature>
<dbReference type="InterPro" id="IPR054471">
    <property type="entry name" value="GPIID_WHD"/>
</dbReference>
<dbReference type="Pfam" id="PF22939">
    <property type="entry name" value="WHD_GPIID"/>
    <property type="match status" value="1"/>
</dbReference>
<dbReference type="SMART" id="SM00248">
    <property type="entry name" value="ANK"/>
    <property type="match status" value="17"/>
</dbReference>
<dbReference type="Gene3D" id="1.25.40.20">
    <property type="entry name" value="Ankyrin repeat-containing domain"/>
    <property type="match status" value="4"/>
</dbReference>
<name>A0ABR3GAC8_9PEZI</name>
<dbReference type="InterPro" id="IPR036770">
    <property type="entry name" value="Ankyrin_rpt-contain_sf"/>
</dbReference>
<comment type="caution">
    <text evidence="7">The sequence shown here is derived from an EMBL/GenBank/DDBJ whole genome shotgun (WGS) entry which is preliminary data.</text>
</comment>
<feature type="repeat" description="ANK" evidence="4">
    <location>
        <begin position="1014"/>
        <end position="1047"/>
    </location>
</feature>
<dbReference type="PROSITE" id="PS50837">
    <property type="entry name" value="NACHT"/>
    <property type="match status" value="1"/>
</dbReference>
<dbReference type="InterPro" id="IPR056884">
    <property type="entry name" value="NPHP3-like_N"/>
</dbReference>
<organism evidence="7 8">
    <name type="scientific">Discina gigas</name>
    <dbReference type="NCBI Taxonomy" id="1032678"/>
    <lineage>
        <taxon>Eukaryota</taxon>
        <taxon>Fungi</taxon>
        <taxon>Dikarya</taxon>
        <taxon>Ascomycota</taxon>
        <taxon>Pezizomycotina</taxon>
        <taxon>Pezizomycetes</taxon>
        <taxon>Pezizales</taxon>
        <taxon>Discinaceae</taxon>
        <taxon>Discina</taxon>
    </lineage>
</organism>
<protein>
    <recommendedName>
        <fullName evidence="6">NACHT domain-containing protein</fullName>
    </recommendedName>
</protein>
<feature type="domain" description="NACHT" evidence="6">
    <location>
        <begin position="471"/>
        <end position="623"/>
    </location>
</feature>
<reference evidence="7 8" key="1">
    <citation type="submission" date="2024-02" db="EMBL/GenBank/DDBJ databases">
        <title>Discinaceae phylogenomics.</title>
        <authorList>
            <person name="Dirks A.C."/>
            <person name="James T.Y."/>
        </authorList>
    </citation>
    <scope>NUCLEOTIDE SEQUENCE [LARGE SCALE GENOMIC DNA]</scope>
    <source>
        <strain evidence="7 8">ACD0624</strain>
    </source>
</reference>
<keyword evidence="8" id="KW-1185">Reference proteome</keyword>
<dbReference type="InterPro" id="IPR002110">
    <property type="entry name" value="Ankyrin_rpt"/>
</dbReference>
<dbReference type="PROSITE" id="PS50088">
    <property type="entry name" value="ANK_REPEAT"/>
    <property type="match status" value="10"/>
</dbReference>
<dbReference type="InterPro" id="IPR027417">
    <property type="entry name" value="P-loop_NTPase"/>
</dbReference>
<dbReference type="Pfam" id="PF05057">
    <property type="entry name" value="DUF676"/>
    <property type="match status" value="1"/>
</dbReference>